<dbReference type="InterPro" id="IPR044876">
    <property type="entry name" value="HRDC_dom_sf"/>
</dbReference>
<keyword evidence="7" id="KW-0539">Nucleus</keyword>
<dbReference type="InterPro" id="IPR001510">
    <property type="entry name" value="Znf_PARP"/>
</dbReference>
<evidence type="ECO:0000259" key="9">
    <source>
        <dbReference type="PROSITE" id="PS50064"/>
    </source>
</evidence>
<dbReference type="SMART" id="SM00474">
    <property type="entry name" value="35EXOc"/>
    <property type="match status" value="1"/>
</dbReference>
<dbReference type="GO" id="GO:0008270">
    <property type="term" value="F:zinc ion binding"/>
    <property type="evidence" value="ECO:0007669"/>
    <property type="project" value="UniProtKB-KW"/>
</dbReference>
<dbReference type="Gene3D" id="3.30.420.10">
    <property type="entry name" value="Ribonuclease H-like superfamily/Ribonuclease H"/>
    <property type="match status" value="1"/>
</dbReference>
<dbReference type="InterPro" id="IPR044855">
    <property type="entry name" value="CoA-Trfase_III_dom3_sf"/>
</dbReference>
<evidence type="ECO:0000256" key="4">
    <source>
        <dbReference type="ARBA" id="ARBA00022723"/>
    </source>
</evidence>
<dbReference type="GO" id="GO:0008410">
    <property type="term" value="F:CoA-transferase activity"/>
    <property type="evidence" value="ECO:0007669"/>
    <property type="project" value="TreeGrafter"/>
</dbReference>
<evidence type="ECO:0000256" key="6">
    <source>
        <dbReference type="ARBA" id="ARBA00022833"/>
    </source>
</evidence>
<dbReference type="SMART" id="SM01336">
    <property type="entry name" value="zf-PARP"/>
    <property type="match status" value="1"/>
</dbReference>
<dbReference type="Gene3D" id="3.30.1740.10">
    <property type="entry name" value="Zinc finger, PARP-type"/>
    <property type="match status" value="1"/>
</dbReference>
<dbReference type="AlphaFoldDB" id="A0A812T0I9"/>
<evidence type="ECO:0000313" key="10">
    <source>
        <dbReference type="EMBL" id="CAE7505101.1"/>
    </source>
</evidence>
<gene>
    <name evidence="10" type="ORF">SPIL2461_LOCUS13088</name>
</gene>
<keyword evidence="6" id="KW-0862">Zinc</keyword>
<comment type="subcellular location">
    <subcellularLocation>
        <location evidence="1">Nucleus</location>
    </subcellularLocation>
</comment>
<evidence type="ECO:0000256" key="2">
    <source>
        <dbReference type="ARBA" id="ARBA00008383"/>
    </source>
</evidence>
<dbReference type="Pfam" id="PF00570">
    <property type="entry name" value="HRDC"/>
    <property type="match status" value="1"/>
</dbReference>
<dbReference type="GO" id="GO:0008408">
    <property type="term" value="F:3'-5' exonuclease activity"/>
    <property type="evidence" value="ECO:0007669"/>
    <property type="project" value="InterPro"/>
</dbReference>
<dbReference type="GO" id="GO:0005634">
    <property type="term" value="C:nucleus"/>
    <property type="evidence" value="ECO:0007669"/>
    <property type="project" value="UniProtKB-SubCell"/>
</dbReference>
<evidence type="ECO:0000313" key="11">
    <source>
        <dbReference type="Proteomes" id="UP000649617"/>
    </source>
</evidence>
<feature type="domain" description="PARP-type" evidence="9">
    <location>
        <begin position="1074"/>
        <end position="1152"/>
    </location>
</feature>
<dbReference type="CDD" id="cd06147">
    <property type="entry name" value="Rrp6p_like_exo"/>
    <property type="match status" value="1"/>
</dbReference>
<keyword evidence="3" id="KW-0808">Transferase</keyword>
<comment type="caution">
    <text evidence="10">The sequence shown here is derived from an EMBL/GenBank/DDBJ whole genome shotgun (WGS) entry which is preliminary data.</text>
</comment>
<dbReference type="InterPro" id="IPR036397">
    <property type="entry name" value="RNaseH_sf"/>
</dbReference>
<dbReference type="InterPro" id="IPR036957">
    <property type="entry name" value="Znf_PARP_sf"/>
</dbReference>
<protein>
    <recommendedName>
        <fullName evidence="9">PARP-type domain-containing protein</fullName>
    </recommendedName>
</protein>
<dbReference type="SUPFAM" id="SSF47819">
    <property type="entry name" value="HRDC-like"/>
    <property type="match status" value="1"/>
</dbReference>
<dbReference type="Gene3D" id="3.40.50.10540">
    <property type="entry name" value="Crotonobetainyl-coa:carnitine coa-transferase, domain 1"/>
    <property type="match status" value="1"/>
</dbReference>
<dbReference type="PANTHER" id="PTHR48207:SF3">
    <property type="entry name" value="SUCCINATE--HYDROXYMETHYLGLUTARATE COA-TRANSFERASE"/>
    <property type="match status" value="1"/>
</dbReference>
<sequence>MIYLRSPACSPRLQVLARLLRHFSSDSRPGPLAGVRVLDMTRVLAGPSCTQVLGDLGAKVTKIERPEVGDDTRGFAPPFLPGATEDTKPMAAYFAAQNRNKASVTVNYTLPEGQEILRRLLKSSDVLVENFKTGTLDKYGLGYKDLQSHFPSLVYCSITGFGQTGPYSPRPGYDALVQAMGGFMSVTGEVEGEPMKVGVPIHDLFAGLHGVIGILAALRHAALTGEGQHVDVGMLDVSTAMLANQASNFLSTGKLPQRLGNQHPNIVPYQVMPASDGFFILAVGNDPTFKRFVAVADKADPAANAPALLNDSRFNSQTARVDNRKLVTETCNAITRKRPVQWWLQELENASIGCSPIKNLEEVFEDPQVKARDMVIEMPVEGHAPAKLVASPLKFSSTPASYRQPPPSLGEHTETVLADAGFSAAEITQLRHKGASQYLATLQALCLRARLETPHFVEKLLPQLVELVRYSKLLPQGEEHAIRRQVYRKEWSKMIQPPAARGSRDFLASSKHLGDRSLGDLKNFNLLVDSLDDVLEKVDAHLRDAKAGKQREELVEEEDSAPTPSTGSTSTRAPKPQVRWRQLVDNQRTSFVPRLLVKHNEQTPLSPRLLEAQCKAGIRPFSGVALPTRHGDASEDTLVNPYEEELSSLSWPDNFFRPRPACRYRRMEDTPLIMVRTEADLREMVEEIKATCIGSEIAVDVEHHDFRSFRGFVCLVQVSTRQKDFLIDPFDIFEQAHMLNEVFSDPRILKVLHGADRDVMWLQRDFSVYLVNMFDTGLATRALRMQGGYSLANLVSHFCGVKLDKKYQTADWRERPLSEEMIHYARADTHYLLFCYDCLKNALLAQNAQHGLAKSGVNLGIAALEGGDFEVTDEGVQSLQTVMQQSTALCSKTYREAPLDAGEYAASLCERYGSRRPLEAKQMGALKALIEWRDQLARNIDESLNFVAPDACLWRVCLAMPTTLASLEIFRPVKLRRVPSVFVRVSTKGVPCPVYCVGFAAGLAQSPRPLAHASECLRSSVRAATRLRRQEGWMVGYLKMWHYVALDPIQAMVAQQSTASRLLSEAKARHVMAAAVEYAKSGRSQCFFCGQRITLDALRFRMPLEPKWRCLECFTLVIPEHDERNFMSSCRGMKALCADDRLLLTELLKPTYPPRKKRKGANILEEVLLRSEEHRGLRQCAREWARSETREAVSVSSLDADSLESKAE</sequence>
<feature type="region of interest" description="Disordered" evidence="8">
    <location>
        <begin position="547"/>
        <end position="576"/>
    </location>
</feature>
<dbReference type="InterPro" id="IPR050483">
    <property type="entry name" value="CoA-transferase_III_domain"/>
</dbReference>
<dbReference type="PROSITE" id="PS50064">
    <property type="entry name" value="ZF_PARP_2"/>
    <property type="match status" value="1"/>
</dbReference>
<accession>A0A812T0I9</accession>
<name>A0A812T0I9_SYMPI</name>
<dbReference type="Pfam" id="PF01612">
    <property type="entry name" value="DNA_pol_A_exo1"/>
    <property type="match status" value="1"/>
</dbReference>
<dbReference type="SUPFAM" id="SSF53098">
    <property type="entry name" value="Ribonuclease H-like"/>
    <property type="match status" value="1"/>
</dbReference>
<dbReference type="InterPro" id="IPR010997">
    <property type="entry name" value="HRDC-like_sf"/>
</dbReference>
<dbReference type="InterPro" id="IPR023606">
    <property type="entry name" value="CoA-Trfase_III_dom_1_sf"/>
</dbReference>
<dbReference type="InterPro" id="IPR002121">
    <property type="entry name" value="HRDC_dom"/>
</dbReference>
<dbReference type="InterPro" id="IPR012337">
    <property type="entry name" value="RNaseH-like_sf"/>
</dbReference>
<proteinExistence type="inferred from homology"/>
<dbReference type="GO" id="GO:0003677">
    <property type="term" value="F:DNA binding"/>
    <property type="evidence" value="ECO:0007669"/>
    <property type="project" value="InterPro"/>
</dbReference>
<reference evidence="10" key="1">
    <citation type="submission" date="2021-02" db="EMBL/GenBank/DDBJ databases">
        <authorList>
            <person name="Dougan E. K."/>
            <person name="Rhodes N."/>
            <person name="Thang M."/>
            <person name="Chan C."/>
        </authorList>
    </citation>
    <scope>NUCLEOTIDE SEQUENCE</scope>
</reference>
<comment type="similarity">
    <text evidence="2">Belongs to the CoA-transferase III family.</text>
</comment>
<dbReference type="SUPFAM" id="SSF57716">
    <property type="entry name" value="Glucocorticoid receptor-like (DNA-binding domain)"/>
    <property type="match status" value="1"/>
</dbReference>
<dbReference type="Gene3D" id="3.30.1540.10">
    <property type="entry name" value="formyl-coa transferase, domain 3"/>
    <property type="match status" value="1"/>
</dbReference>
<evidence type="ECO:0000256" key="5">
    <source>
        <dbReference type="ARBA" id="ARBA00022771"/>
    </source>
</evidence>
<dbReference type="SUPFAM" id="SSF89796">
    <property type="entry name" value="CoA-transferase family III (CaiB/BaiF)"/>
    <property type="match status" value="1"/>
</dbReference>
<evidence type="ECO:0000256" key="1">
    <source>
        <dbReference type="ARBA" id="ARBA00004123"/>
    </source>
</evidence>
<dbReference type="InterPro" id="IPR002562">
    <property type="entry name" value="3'-5'_exonuclease_dom"/>
</dbReference>
<evidence type="ECO:0000256" key="3">
    <source>
        <dbReference type="ARBA" id="ARBA00022679"/>
    </source>
</evidence>
<dbReference type="Gene3D" id="1.10.150.80">
    <property type="entry name" value="HRDC domain"/>
    <property type="match status" value="1"/>
</dbReference>
<keyword evidence="5" id="KW-0863">Zinc-finger</keyword>
<dbReference type="InterPro" id="IPR003673">
    <property type="entry name" value="CoA-Trfase_fam_III"/>
</dbReference>
<dbReference type="OrthoDB" id="2250022at2759"/>
<evidence type="ECO:0000256" key="8">
    <source>
        <dbReference type="SAM" id="MobiDB-lite"/>
    </source>
</evidence>
<dbReference type="PANTHER" id="PTHR48207">
    <property type="entry name" value="SUCCINATE--HYDROXYMETHYLGLUTARATE COA-TRANSFERASE"/>
    <property type="match status" value="1"/>
</dbReference>
<feature type="compositionally biased region" description="Low complexity" evidence="8">
    <location>
        <begin position="561"/>
        <end position="574"/>
    </location>
</feature>
<dbReference type="GO" id="GO:0000166">
    <property type="term" value="F:nucleotide binding"/>
    <property type="evidence" value="ECO:0007669"/>
    <property type="project" value="InterPro"/>
</dbReference>
<keyword evidence="4" id="KW-0479">Metal-binding</keyword>
<dbReference type="InterPro" id="IPR049559">
    <property type="entry name" value="Rrp6p-like_exo"/>
</dbReference>
<evidence type="ECO:0000256" key="7">
    <source>
        <dbReference type="ARBA" id="ARBA00023242"/>
    </source>
</evidence>
<dbReference type="Proteomes" id="UP000649617">
    <property type="component" value="Unassembled WGS sequence"/>
</dbReference>
<dbReference type="Pfam" id="PF02515">
    <property type="entry name" value="CoA_transf_3"/>
    <property type="match status" value="1"/>
</dbReference>
<keyword evidence="11" id="KW-1185">Reference proteome</keyword>
<dbReference type="EMBL" id="CAJNIZ010028080">
    <property type="protein sequence ID" value="CAE7505101.1"/>
    <property type="molecule type" value="Genomic_DNA"/>
</dbReference>
<dbReference type="GO" id="GO:0006139">
    <property type="term" value="P:nucleobase-containing compound metabolic process"/>
    <property type="evidence" value="ECO:0007669"/>
    <property type="project" value="InterPro"/>
</dbReference>
<organism evidence="10 11">
    <name type="scientific">Symbiodinium pilosum</name>
    <name type="common">Dinoflagellate</name>
    <dbReference type="NCBI Taxonomy" id="2952"/>
    <lineage>
        <taxon>Eukaryota</taxon>
        <taxon>Sar</taxon>
        <taxon>Alveolata</taxon>
        <taxon>Dinophyceae</taxon>
        <taxon>Suessiales</taxon>
        <taxon>Symbiodiniaceae</taxon>
        <taxon>Symbiodinium</taxon>
    </lineage>
</organism>